<proteinExistence type="predicted"/>
<gene>
    <name evidence="1" type="ORF">SDC9_190397</name>
</gene>
<name>A0A645HXC4_9ZZZZ</name>
<sequence length="66" mass="7714">MAQSILSLPQNKDEFLQSVSRALARPLSTLIITTKEEFEQKVRVDDRKDPFLNLLNENKERIEIQD</sequence>
<evidence type="ECO:0000313" key="1">
    <source>
        <dbReference type="EMBL" id="MPN42839.1"/>
    </source>
</evidence>
<protein>
    <submittedName>
        <fullName evidence="1">Uncharacterized protein</fullName>
    </submittedName>
</protein>
<reference evidence="1" key="1">
    <citation type="submission" date="2019-08" db="EMBL/GenBank/DDBJ databases">
        <authorList>
            <person name="Kucharzyk K."/>
            <person name="Murdoch R.W."/>
            <person name="Higgins S."/>
            <person name="Loffler F."/>
        </authorList>
    </citation>
    <scope>NUCLEOTIDE SEQUENCE</scope>
</reference>
<dbReference type="AlphaFoldDB" id="A0A645HXC4"/>
<organism evidence="1">
    <name type="scientific">bioreactor metagenome</name>
    <dbReference type="NCBI Taxonomy" id="1076179"/>
    <lineage>
        <taxon>unclassified sequences</taxon>
        <taxon>metagenomes</taxon>
        <taxon>ecological metagenomes</taxon>
    </lineage>
</organism>
<comment type="caution">
    <text evidence="1">The sequence shown here is derived from an EMBL/GenBank/DDBJ whole genome shotgun (WGS) entry which is preliminary data.</text>
</comment>
<accession>A0A645HXC4</accession>
<dbReference type="EMBL" id="VSSQ01100842">
    <property type="protein sequence ID" value="MPN42839.1"/>
    <property type="molecule type" value="Genomic_DNA"/>
</dbReference>